<evidence type="ECO:0000313" key="2">
    <source>
        <dbReference type="EMBL" id="KAK1342066.1"/>
    </source>
</evidence>
<evidence type="ECO:0000256" key="1">
    <source>
        <dbReference type="SAM" id="MobiDB-lite"/>
    </source>
</evidence>
<feature type="region of interest" description="Disordered" evidence="1">
    <location>
        <begin position="198"/>
        <end position="241"/>
    </location>
</feature>
<accession>A0AA40I3N0</accession>
<comment type="caution">
    <text evidence="2">The sequence shown here is derived from an EMBL/GenBank/DDBJ whole genome shotgun (WGS) entry which is preliminary data.</text>
</comment>
<evidence type="ECO:0000313" key="3">
    <source>
        <dbReference type="Proteomes" id="UP001177744"/>
    </source>
</evidence>
<sequence length="302" mass="33482">MLELCELKSPSMSTLRPLWMQECSLPRLNRGRGECACSRFGWRGQLCLVVSLLLDQHDRTLKGFVILIEKTWYWKDGNPDGDPKESPPVTDSSLSVSGSLWNNFPVCLNSPKGERRTQNSRKNIFFMDSPVEEMADYMNLSLELITVRHREPFFSPPHHVTSCTSFGVACINLFEKGLQSLSQGDKDSTLILTQDHLKSSDPDLSASSDLESVGKDLSYPSPSGGECAPSKGSGKDQDSDKPCFSWPKASLWSSKIKDMIEAWCSAGCPPVPQAFRKPPALRRLSKGLAPEQRGGQVPRFGL</sequence>
<dbReference type="AlphaFoldDB" id="A0AA40I3N0"/>
<keyword evidence="3" id="KW-1185">Reference proteome</keyword>
<reference evidence="2" key="1">
    <citation type="submission" date="2023-06" db="EMBL/GenBank/DDBJ databases">
        <title>Reference genome for the Northern bat (Eptesicus nilssonii), a most northern bat species.</title>
        <authorList>
            <person name="Laine V.N."/>
            <person name="Pulliainen A.T."/>
            <person name="Lilley T.M."/>
        </authorList>
    </citation>
    <scope>NUCLEOTIDE SEQUENCE</scope>
    <source>
        <strain evidence="2">BLF_Eptnil</strain>
        <tissue evidence="2">Kidney</tissue>
    </source>
</reference>
<protein>
    <submittedName>
        <fullName evidence="2">Uncharacterized protein</fullName>
    </submittedName>
</protein>
<organism evidence="2 3">
    <name type="scientific">Cnephaeus nilssonii</name>
    <name type="common">Northern bat</name>
    <name type="synonym">Eptesicus nilssonii</name>
    <dbReference type="NCBI Taxonomy" id="3371016"/>
    <lineage>
        <taxon>Eukaryota</taxon>
        <taxon>Metazoa</taxon>
        <taxon>Chordata</taxon>
        <taxon>Craniata</taxon>
        <taxon>Vertebrata</taxon>
        <taxon>Euteleostomi</taxon>
        <taxon>Mammalia</taxon>
        <taxon>Eutheria</taxon>
        <taxon>Laurasiatheria</taxon>
        <taxon>Chiroptera</taxon>
        <taxon>Yangochiroptera</taxon>
        <taxon>Vespertilionidae</taxon>
        <taxon>Cnephaeus</taxon>
    </lineage>
</organism>
<feature type="compositionally biased region" description="Low complexity" evidence="1">
    <location>
        <begin position="202"/>
        <end position="211"/>
    </location>
</feature>
<dbReference type="EMBL" id="JAULJE010000006">
    <property type="protein sequence ID" value="KAK1342066.1"/>
    <property type="molecule type" value="Genomic_DNA"/>
</dbReference>
<name>A0AA40I3N0_CNENI</name>
<proteinExistence type="predicted"/>
<dbReference type="Proteomes" id="UP001177744">
    <property type="component" value="Unassembled WGS sequence"/>
</dbReference>
<gene>
    <name evidence="2" type="ORF">QTO34_016819</name>
</gene>